<feature type="transmembrane region" description="Helical" evidence="7">
    <location>
        <begin position="133"/>
        <end position="153"/>
    </location>
</feature>
<feature type="transmembrane region" description="Helical" evidence="7">
    <location>
        <begin position="77"/>
        <end position="98"/>
    </location>
</feature>
<protein>
    <submittedName>
        <fullName evidence="8">Branched-chain amino acid ABC transporter permease</fullName>
    </submittedName>
</protein>
<organism evidence="8 9">
    <name type="scientific">Cellulomonas chengniuliangii</name>
    <dbReference type="NCBI Taxonomy" id="2968084"/>
    <lineage>
        <taxon>Bacteria</taxon>
        <taxon>Bacillati</taxon>
        <taxon>Actinomycetota</taxon>
        <taxon>Actinomycetes</taxon>
        <taxon>Micrococcales</taxon>
        <taxon>Cellulomonadaceae</taxon>
        <taxon>Cellulomonas</taxon>
    </lineage>
</organism>
<dbReference type="InterPro" id="IPR001851">
    <property type="entry name" value="ABC_transp_permease"/>
</dbReference>
<evidence type="ECO:0000256" key="1">
    <source>
        <dbReference type="ARBA" id="ARBA00004651"/>
    </source>
</evidence>
<dbReference type="PANTHER" id="PTHR30482">
    <property type="entry name" value="HIGH-AFFINITY BRANCHED-CHAIN AMINO ACID TRANSPORT SYSTEM PERMEASE"/>
    <property type="match status" value="1"/>
</dbReference>
<feature type="transmembrane region" description="Helical" evidence="7">
    <location>
        <begin position="104"/>
        <end position="126"/>
    </location>
</feature>
<evidence type="ECO:0000256" key="7">
    <source>
        <dbReference type="SAM" id="Phobius"/>
    </source>
</evidence>
<feature type="transmembrane region" description="Helical" evidence="7">
    <location>
        <begin position="315"/>
        <end position="335"/>
    </location>
</feature>
<sequence length="378" mass="37961">MSAHVPVHVHGSWRRPGPATRRLGLTVAGLALAIGATFVLEPYRAYQVAIVAAYLCATAGLTLLVGRGGQLSLGHAALMAAGAYGFGLSSNALSAAGASGAVRLVVPLAAGVLAAAALGALLGAAGARLRGPYLAGLTLAVVVAVPAITSTFSRTLGGDRGLWIEIERRPDALRPWVGAEQWQAWVAITAAALVLLVLGNLASGSAGRQIAAVRDDEAAARLAGIDVTRVKVVSFTLSAAAAGLGGAVLAYVTQIANPGAYSLVFSLFLVVAVVIGGLGSLAGAFWGALLLVALPEATTSIAETLPVSPTLAQRLEGNLALLVFGLLLIVLMIVAPRGIHGALARARGALRRRWSARGPAPAPAPVPEGAAARAPTTG</sequence>
<dbReference type="InterPro" id="IPR043428">
    <property type="entry name" value="LivM-like"/>
</dbReference>
<name>A0ABY5L0G0_9CELL</name>
<reference evidence="8 9" key="1">
    <citation type="submission" date="2022-07" db="EMBL/GenBank/DDBJ databases">
        <title>Novel species in genus cellulomonas.</title>
        <authorList>
            <person name="Ye L."/>
        </authorList>
    </citation>
    <scope>NUCLEOTIDE SEQUENCE [LARGE SCALE GENOMIC DNA]</scope>
    <source>
        <strain evidence="9">zg-Y338</strain>
    </source>
</reference>
<accession>A0ABY5L0G0</accession>
<dbReference type="Pfam" id="PF02653">
    <property type="entry name" value="BPD_transp_2"/>
    <property type="match status" value="1"/>
</dbReference>
<feature type="transmembrane region" description="Helical" evidence="7">
    <location>
        <begin position="46"/>
        <end position="65"/>
    </location>
</feature>
<evidence type="ECO:0000313" key="8">
    <source>
        <dbReference type="EMBL" id="UUI76261.1"/>
    </source>
</evidence>
<evidence type="ECO:0000313" key="9">
    <source>
        <dbReference type="Proteomes" id="UP001316189"/>
    </source>
</evidence>
<dbReference type="Proteomes" id="UP001316189">
    <property type="component" value="Chromosome"/>
</dbReference>
<feature type="transmembrane region" description="Helical" evidence="7">
    <location>
        <begin position="23"/>
        <end position="40"/>
    </location>
</feature>
<dbReference type="CDD" id="cd06581">
    <property type="entry name" value="TM_PBP1_LivM_like"/>
    <property type="match status" value="1"/>
</dbReference>
<comment type="subcellular location">
    <subcellularLocation>
        <location evidence="1">Cell membrane</location>
        <topology evidence="1">Multi-pass membrane protein</topology>
    </subcellularLocation>
</comment>
<keyword evidence="2" id="KW-1003">Cell membrane</keyword>
<evidence type="ECO:0000256" key="6">
    <source>
        <dbReference type="SAM" id="MobiDB-lite"/>
    </source>
</evidence>
<feature type="compositionally biased region" description="Low complexity" evidence="6">
    <location>
        <begin position="367"/>
        <end position="378"/>
    </location>
</feature>
<evidence type="ECO:0000256" key="2">
    <source>
        <dbReference type="ARBA" id="ARBA00022475"/>
    </source>
</evidence>
<feature type="transmembrane region" description="Helical" evidence="7">
    <location>
        <begin position="232"/>
        <end position="252"/>
    </location>
</feature>
<evidence type="ECO:0000256" key="3">
    <source>
        <dbReference type="ARBA" id="ARBA00022692"/>
    </source>
</evidence>
<feature type="transmembrane region" description="Helical" evidence="7">
    <location>
        <begin position="264"/>
        <end position="294"/>
    </location>
</feature>
<evidence type="ECO:0000256" key="5">
    <source>
        <dbReference type="ARBA" id="ARBA00023136"/>
    </source>
</evidence>
<keyword evidence="9" id="KW-1185">Reference proteome</keyword>
<dbReference type="RefSeq" id="WP_227570506.1">
    <property type="nucleotide sequence ID" value="NZ_CP101988.1"/>
</dbReference>
<dbReference type="PANTHER" id="PTHR30482:SF10">
    <property type="entry name" value="HIGH-AFFINITY BRANCHED-CHAIN AMINO ACID TRANSPORT PROTEIN BRAE"/>
    <property type="match status" value="1"/>
</dbReference>
<proteinExistence type="predicted"/>
<keyword evidence="4 7" id="KW-1133">Transmembrane helix</keyword>
<keyword evidence="5 7" id="KW-0472">Membrane</keyword>
<feature type="region of interest" description="Disordered" evidence="6">
    <location>
        <begin position="356"/>
        <end position="378"/>
    </location>
</feature>
<keyword evidence="3 7" id="KW-0812">Transmembrane</keyword>
<evidence type="ECO:0000256" key="4">
    <source>
        <dbReference type="ARBA" id="ARBA00022989"/>
    </source>
</evidence>
<dbReference type="EMBL" id="CP101988">
    <property type="protein sequence ID" value="UUI76261.1"/>
    <property type="molecule type" value="Genomic_DNA"/>
</dbReference>
<feature type="transmembrane region" description="Helical" evidence="7">
    <location>
        <begin position="182"/>
        <end position="202"/>
    </location>
</feature>
<gene>
    <name evidence="8" type="ORF">NP064_05020</name>
</gene>